<evidence type="ECO:0000313" key="2">
    <source>
        <dbReference type="Proteomes" id="UP001057402"/>
    </source>
</evidence>
<proteinExistence type="predicted"/>
<keyword evidence="2" id="KW-1185">Reference proteome</keyword>
<protein>
    <submittedName>
        <fullName evidence="1">Uncharacterized protein</fullName>
    </submittedName>
</protein>
<name>A0ACB9R1C2_9MYRT</name>
<reference evidence="2" key="1">
    <citation type="journal article" date="2023" name="Front. Plant Sci.">
        <title>Chromosomal-level genome assembly of Melastoma candidum provides insights into trichome evolution.</title>
        <authorList>
            <person name="Zhong Y."/>
            <person name="Wu W."/>
            <person name="Sun C."/>
            <person name="Zou P."/>
            <person name="Liu Y."/>
            <person name="Dai S."/>
            <person name="Zhou R."/>
        </authorList>
    </citation>
    <scope>NUCLEOTIDE SEQUENCE [LARGE SCALE GENOMIC DNA]</scope>
</reference>
<comment type="caution">
    <text evidence="1">The sequence shown here is derived from an EMBL/GenBank/DDBJ whole genome shotgun (WGS) entry which is preliminary data.</text>
</comment>
<accession>A0ACB9R1C2</accession>
<organism evidence="1 2">
    <name type="scientific">Melastoma candidum</name>
    <dbReference type="NCBI Taxonomy" id="119954"/>
    <lineage>
        <taxon>Eukaryota</taxon>
        <taxon>Viridiplantae</taxon>
        <taxon>Streptophyta</taxon>
        <taxon>Embryophyta</taxon>
        <taxon>Tracheophyta</taxon>
        <taxon>Spermatophyta</taxon>
        <taxon>Magnoliopsida</taxon>
        <taxon>eudicotyledons</taxon>
        <taxon>Gunneridae</taxon>
        <taxon>Pentapetalae</taxon>
        <taxon>rosids</taxon>
        <taxon>malvids</taxon>
        <taxon>Myrtales</taxon>
        <taxon>Melastomataceae</taxon>
        <taxon>Melastomatoideae</taxon>
        <taxon>Melastomateae</taxon>
        <taxon>Melastoma</taxon>
    </lineage>
</organism>
<dbReference type="Proteomes" id="UP001057402">
    <property type="component" value="Chromosome 4"/>
</dbReference>
<gene>
    <name evidence="1" type="ORF">MLD38_010567</name>
</gene>
<evidence type="ECO:0000313" key="1">
    <source>
        <dbReference type="EMBL" id="KAI4372323.1"/>
    </source>
</evidence>
<dbReference type="EMBL" id="CM042883">
    <property type="protein sequence ID" value="KAI4372323.1"/>
    <property type="molecule type" value="Genomic_DNA"/>
</dbReference>
<sequence>MYTFLPETESTDSYFIVGIILEAVPWVSWLFMYLYYYYLRPGVVSVGNYAINGGPRPWSCPGIIPCNVTTDDGPDEIPSTPLHLPGRDDWRRHVHFGSMKAVGKEESNGAEGVPLDMVVSHACGDVG</sequence>